<comment type="cofactor">
    <cofactor evidence="1 5">
        <name>Zn(2+)</name>
        <dbReference type="ChEBI" id="CHEBI:29105"/>
    </cofactor>
</comment>
<organism evidence="7">
    <name type="scientific">Bionectria ochroleuca</name>
    <name type="common">Gliocladium roseum</name>
    <dbReference type="NCBI Taxonomy" id="29856"/>
    <lineage>
        <taxon>Eukaryota</taxon>
        <taxon>Fungi</taxon>
        <taxon>Dikarya</taxon>
        <taxon>Ascomycota</taxon>
        <taxon>Pezizomycotina</taxon>
        <taxon>Sordariomycetes</taxon>
        <taxon>Hypocreomycetidae</taxon>
        <taxon>Hypocreales</taxon>
        <taxon>Bionectriaceae</taxon>
        <taxon>Clonostachys</taxon>
    </lineage>
</organism>
<dbReference type="InterPro" id="IPR002328">
    <property type="entry name" value="ADH_Zn_CS"/>
</dbReference>
<dbReference type="EMBL" id="CDPU01000032">
    <property type="protein sequence ID" value="CEO52995.1"/>
    <property type="molecule type" value="Genomic_DNA"/>
</dbReference>
<dbReference type="Gene3D" id="3.40.50.720">
    <property type="entry name" value="NAD(P)-binding Rossmann-like Domain"/>
    <property type="match status" value="1"/>
</dbReference>
<dbReference type="CDD" id="cd05283">
    <property type="entry name" value="CAD1"/>
    <property type="match status" value="1"/>
</dbReference>
<dbReference type="Pfam" id="PF08240">
    <property type="entry name" value="ADH_N"/>
    <property type="match status" value="1"/>
</dbReference>
<dbReference type="SMART" id="SM00829">
    <property type="entry name" value="PKS_ER"/>
    <property type="match status" value="1"/>
</dbReference>
<feature type="domain" description="Enoyl reductase (ER)" evidence="6">
    <location>
        <begin position="17"/>
        <end position="351"/>
    </location>
</feature>
<comment type="similarity">
    <text evidence="5">Belongs to the zinc-containing alcohol dehydrogenase family.</text>
</comment>
<evidence type="ECO:0000259" key="6">
    <source>
        <dbReference type="SMART" id="SM00829"/>
    </source>
</evidence>
<dbReference type="InterPro" id="IPR020843">
    <property type="entry name" value="ER"/>
</dbReference>
<dbReference type="InterPro" id="IPR013154">
    <property type="entry name" value="ADH-like_N"/>
</dbReference>
<dbReference type="InterPro" id="IPR036291">
    <property type="entry name" value="NAD(P)-bd_dom_sf"/>
</dbReference>
<sequence length="357" mass="38492">MYKFEGWLGHDAEASEGKMVWGEFEPKKWNEHDIDIRVTHCGICGTDVHVLRSDWGPTTYPCCVGHEVVGKAVRVGTAVKSIKVGDRIGVGPQARSCFRDDCYECSSGKVNYCPRAVPTFNGTYPDGEGRSFGGFGNYVRTDSRFAVKIPDGLPSEHAAPMLCAGSTLYASLKKYRCGPGKTVGIVGIGGLGHFGILFAKALDADRVVAISRGSSKRDDALALGADDFIATGEDPEWASKNERTLDLLLVTSSGSNMPIDQYMTVLKTGGSIIQLGADPGGQHPGFSLLTLLYKELNIAGAICGSPSEMEEMMDLAVKKNVKPWVQTIPMTEANQALRDLEAGKPRYRFVLVNDGSD</sequence>
<evidence type="ECO:0000256" key="4">
    <source>
        <dbReference type="ARBA" id="ARBA00023002"/>
    </source>
</evidence>
<dbReference type="GO" id="GO:0008270">
    <property type="term" value="F:zinc ion binding"/>
    <property type="evidence" value="ECO:0007669"/>
    <property type="project" value="InterPro"/>
</dbReference>
<name>A0A0B7KDJ3_BIOOC</name>
<gene>
    <name evidence="7" type="ORF">BN869_000009053_1</name>
</gene>
<keyword evidence="4" id="KW-0560">Oxidoreductase</keyword>
<evidence type="ECO:0000256" key="1">
    <source>
        <dbReference type="ARBA" id="ARBA00001947"/>
    </source>
</evidence>
<dbReference type="GO" id="GO:0016616">
    <property type="term" value="F:oxidoreductase activity, acting on the CH-OH group of donors, NAD or NADP as acceptor"/>
    <property type="evidence" value="ECO:0007669"/>
    <property type="project" value="InterPro"/>
</dbReference>
<keyword evidence="3 5" id="KW-0862">Zinc</keyword>
<dbReference type="InterPro" id="IPR013149">
    <property type="entry name" value="ADH-like_C"/>
</dbReference>
<proteinExistence type="inferred from homology"/>
<dbReference type="FunFam" id="3.40.50.720:FF:000022">
    <property type="entry name" value="Cinnamyl alcohol dehydrogenase"/>
    <property type="match status" value="1"/>
</dbReference>
<dbReference type="Pfam" id="PF00107">
    <property type="entry name" value="ADH_zinc_N"/>
    <property type="match status" value="1"/>
</dbReference>
<evidence type="ECO:0000256" key="3">
    <source>
        <dbReference type="ARBA" id="ARBA00022833"/>
    </source>
</evidence>
<dbReference type="PANTHER" id="PTHR42683">
    <property type="entry name" value="ALDEHYDE REDUCTASE"/>
    <property type="match status" value="1"/>
</dbReference>
<protein>
    <recommendedName>
        <fullName evidence="6">Enoyl reductase (ER) domain-containing protein</fullName>
    </recommendedName>
</protein>
<dbReference type="SUPFAM" id="SSF51735">
    <property type="entry name" value="NAD(P)-binding Rossmann-fold domains"/>
    <property type="match status" value="1"/>
</dbReference>
<dbReference type="AlphaFoldDB" id="A0A0B7KDJ3"/>
<accession>A0A0B7KDJ3</accession>
<keyword evidence="2 5" id="KW-0479">Metal-binding</keyword>
<evidence type="ECO:0000313" key="7">
    <source>
        <dbReference type="EMBL" id="CEO52995.1"/>
    </source>
</evidence>
<evidence type="ECO:0000256" key="2">
    <source>
        <dbReference type="ARBA" id="ARBA00022723"/>
    </source>
</evidence>
<dbReference type="PROSITE" id="PS00059">
    <property type="entry name" value="ADH_ZINC"/>
    <property type="match status" value="1"/>
</dbReference>
<dbReference type="Gene3D" id="3.90.180.10">
    <property type="entry name" value="Medium-chain alcohol dehydrogenases, catalytic domain"/>
    <property type="match status" value="1"/>
</dbReference>
<dbReference type="InterPro" id="IPR047109">
    <property type="entry name" value="CAD-like"/>
</dbReference>
<reference evidence="7" key="1">
    <citation type="submission" date="2015-01" db="EMBL/GenBank/DDBJ databases">
        <authorList>
            <person name="Durling Mikael"/>
        </authorList>
    </citation>
    <scope>NUCLEOTIDE SEQUENCE</scope>
</reference>
<dbReference type="SUPFAM" id="SSF50129">
    <property type="entry name" value="GroES-like"/>
    <property type="match status" value="1"/>
</dbReference>
<evidence type="ECO:0000256" key="5">
    <source>
        <dbReference type="RuleBase" id="RU361277"/>
    </source>
</evidence>
<dbReference type="InterPro" id="IPR011032">
    <property type="entry name" value="GroES-like_sf"/>
</dbReference>